<evidence type="ECO:0000313" key="1">
    <source>
        <dbReference type="EMBL" id="KAI5073671.1"/>
    </source>
</evidence>
<proteinExistence type="predicted"/>
<name>A0A9D4UTD8_ADICA</name>
<dbReference type="OrthoDB" id="1915670at2759"/>
<gene>
    <name evidence="1" type="ORF">GOP47_0011684</name>
</gene>
<keyword evidence="2" id="KW-1185">Reference proteome</keyword>
<comment type="caution">
    <text evidence="1">The sequence shown here is derived from an EMBL/GenBank/DDBJ whole genome shotgun (WGS) entry which is preliminary data.</text>
</comment>
<dbReference type="AlphaFoldDB" id="A0A9D4UTD8"/>
<reference evidence="1" key="1">
    <citation type="submission" date="2021-01" db="EMBL/GenBank/DDBJ databases">
        <title>Adiantum capillus-veneris genome.</title>
        <authorList>
            <person name="Fang Y."/>
            <person name="Liao Q."/>
        </authorList>
    </citation>
    <scope>NUCLEOTIDE SEQUENCE</scope>
    <source>
        <strain evidence="1">H3</strain>
        <tissue evidence="1">Leaf</tissue>
    </source>
</reference>
<evidence type="ECO:0000313" key="2">
    <source>
        <dbReference type="Proteomes" id="UP000886520"/>
    </source>
</evidence>
<dbReference type="EMBL" id="JABFUD020000011">
    <property type="protein sequence ID" value="KAI5073671.1"/>
    <property type="molecule type" value="Genomic_DNA"/>
</dbReference>
<organism evidence="1 2">
    <name type="scientific">Adiantum capillus-veneris</name>
    <name type="common">Maidenhair fern</name>
    <dbReference type="NCBI Taxonomy" id="13818"/>
    <lineage>
        <taxon>Eukaryota</taxon>
        <taxon>Viridiplantae</taxon>
        <taxon>Streptophyta</taxon>
        <taxon>Embryophyta</taxon>
        <taxon>Tracheophyta</taxon>
        <taxon>Polypodiopsida</taxon>
        <taxon>Polypodiidae</taxon>
        <taxon>Polypodiales</taxon>
        <taxon>Pteridineae</taxon>
        <taxon>Pteridaceae</taxon>
        <taxon>Vittarioideae</taxon>
        <taxon>Adiantum</taxon>
    </lineage>
</organism>
<protein>
    <submittedName>
        <fullName evidence="1">Uncharacterized protein</fullName>
    </submittedName>
</protein>
<sequence length="201" mass="22744">MPKQTCMRKKFTRNRRVSNARWPHYCWGWIASCLSNDSADEELEDLLKNAESTMANGQKYQLKALDVDGMSVELSRRKYLLVIIAAKHNPTDELLVLVAELRGQLQASLLLSGNGCVHLASFIGMSVLLFQARRPHNHGPLKRGRTRAKGRLHIRIDMENLTIPVKHTECIDDVPPQQLADKEVLTPQLLEWLLLSIVAST</sequence>
<dbReference type="Proteomes" id="UP000886520">
    <property type="component" value="Chromosome 11"/>
</dbReference>
<dbReference type="PROSITE" id="PS51257">
    <property type="entry name" value="PROKAR_LIPOPROTEIN"/>
    <property type="match status" value="1"/>
</dbReference>
<accession>A0A9D4UTD8</accession>